<dbReference type="InterPro" id="IPR056798">
    <property type="entry name" value="ADH_Fe_C"/>
</dbReference>
<dbReference type="CDD" id="cd08182">
    <property type="entry name" value="HEPD"/>
    <property type="match status" value="1"/>
</dbReference>
<feature type="domain" description="Fe-containing alcohol dehydrogenase-like C-terminal" evidence="3">
    <location>
        <begin position="191"/>
        <end position="376"/>
    </location>
</feature>
<dbReference type="InterPro" id="IPR018211">
    <property type="entry name" value="ADH_Fe_CS"/>
</dbReference>
<dbReference type="Pfam" id="PF00465">
    <property type="entry name" value="Fe-ADH"/>
    <property type="match status" value="1"/>
</dbReference>
<dbReference type="PANTHER" id="PTHR11496">
    <property type="entry name" value="ALCOHOL DEHYDROGENASE"/>
    <property type="match status" value="1"/>
</dbReference>
<evidence type="ECO:0000256" key="1">
    <source>
        <dbReference type="ARBA" id="ARBA00023002"/>
    </source>
</evidence>
<organism evidence="4 5">
    <name type="scientific">Bacillus thuringiensis</name>
    <dbReference type="NCBI Taxonomy" id="1428"/>
    <lineage>
        <taxon>Bacteria</taxon>
        <taxon>Bacillati</taxon>
        <taxon>Bacillota</taxon>
        <taxon>Bacilli</taxon>
        <taxon>Bacillales</taxon>
        <taxon>Bacillaceae</taxon>
        <taxon>Bacillus</taxon>
        <taxon>Bacillus cereus group</taxon>
    </lineage>
</organism>
<dbReference type="Gene3D" id="1.20.1090.10">
    <property type="entry name" value="Dehydroquinate synthase-like - alpha domain"/>
    <property type="match status" value="1"/>
</dbReference>
<dbReference type="GO" id="GO:0004022">
    <property type="term" value="F:alcohol dehydrogenase (NAD+) activity"/>
    <property type="evidence" value="ECO:0007669"/>
    <property type="project" value="TreeGrafter"/>
</dbReference>
<gene>
    <name evidence="4" type="ORF">COJ15_19720</name>
</gene>
<dbReference type="InterPro" id="IPR039697">
    <property type="entry name" value="Alcohol_dehydrogenase_Fe"/>
</dbReference>
<dbReference type="RefSeq" id="WP_098517119.1">
    <property type="nucleotide sequence ID" value="NZ_NUVX01000034.1"/>
</dbReference>
<dbReference type="EMBL" id="NUVX01000034">
    <property type="protein sequence ID" value="PFJ38245.1"/>
    <property type="molecule type" value="Genomic_DNA"/>
</dbReference>
<dbReference type="GO" id="GO:0017000">
    <property type="term" value="P:antibiotic biosynthetic process"/>
    <property type="evidence" value="ECO:0007669"/>
    <property type="project" value="InterPro"/>
</dbReference>
<dbReference type="GO" id="GO:0046872">
    <property type="term" value="F:metal ion binding"/>
    <property type="evidence" value="ECO:0007669"/>
    <property type="project" value="InterPro"/>
</dbReference>
<dbReference type="Proteomes" id="UP000224003">
    <property type="component" value="Unassembled WGS sequence"/>
</dbReference>
<reference evidence="4 5" key="1">
    <citation type="submission" date="2017-09" db="EMBL/GenBank/DDBJ databases">
        <title>Large-scale bioinformatics analysis of Bacillus genomes uncovers conserved roles of natural products in bacterial physiology.</title>
        <authorList>
            <consortium name="Agbiome Team Llc"/>
            <person name="Bleich R.M."/>
            <person name="Grubbs K.J."/>
            <person name="Santa Maria K.C."/>
            <person name="Allen S.E."/>
            <person name="Farag S."/>
            <person name="Shank E.A."/>
            <person name="Bowers A."/>
        </authorList>
    </citation>
    <scope>NUCLEOTIDE SEQUENCE [LARGE SCALE GENOMIC DNA]</scope>
    <source>
        <strain evidence="4 5">AFS085496</strain>
    </source>
</reference>
<dbReference type="InterPro" id="IPR035873">
    <property type="entry name" value="PhpC"/>
</dbReference>
<evidence type="ECO:0000259" key="3">
    <source>
        <dbReference type="Pfam" id="PF25137"/>
    </source>
</evidence>
<proteinExistence type="predicted"/>
<dbReference type="InterPro" id="IPR001670">
    <property type="entry name" value="ADH_Fe/GldA"/>
</dbReference>
<accession>A0A9X6WMI2</accession>
<dbReference type="Pfam" id="PF25137">
    <property type="entry name" value="ADH_Fe_C"/>
    <property type="match status" value="1"/>
</dbReference>
<protein>
    <submittedName>
        <fullName evidence="4">Alcohol dehydrogenase</fullName>
    </submittedName>
</protein>
<feature type="domain" description="Alcohol dehydrogenase iron-type/glycerol dehydrogenase GldA" evidence="2">
    <location>
        <begin position="19"/>
        <end position="180"/>
    </location>
</feature>
<comment type="caution">
    <text evidence="4">The sequence shown here is derived from an EMBL/GenBank/DDBJ whole genome shotgun (WGS) entry which is preliminary data.</text>
</comment>
<dbReference type="Gene3D" id="3.40.50.1970">
    <property type="match status" value="1"/>
</dbReference>
<evidence type="ECO:0000313" key="4">
    <source>
        <dbReference type="EMBL" id="PFJ38245.1"/>
    </source>
</evidence>
<dbReference type="AlphaFoldDB" id="A0A9X6WMI2"/>
<dbReference type="PANTHER" id="PTHR11496:SF83">
    <property type="entry name" value="HYDROXYACID-OXOACID TRANSHYDROGENASE, MITOCHONDRIAL"/>
    <property type="match status" value="1"/>
</dbReference>
<dbReference type="PROSITE" id="PS00913">
    <property type="entry name" value="ADH_IRON_1"/>
    <property type="match status" value="1"/>
</dbReference>
<keyword evidence="1" id="KW-0560">Oxidoreductase</keyword>
<evidence type="ECO:0000313" key="5">
    <source>
        <dbReference type="Proteomes" id="UP000224003"/>
    </source>
</evidence>
<sequence length="385" mass="42795">MGSFYNPVKVVIDRIDVIEHMLKNLGSQLKNIVLLTRGGDFMDSLSAYTLVRCLEKYNVKHIEVEISNPDIEDLFYYNSEINNFDFQCIIGVGGGTILDLSKSLSALKNIEIDSSNTLRSLIEQKSYGENPNIVPWIGVPTTSGTGSEVTCWATIWDRDRGVKLSIDSEKLYAYSAIIDPTLTTSLPKKITASTALDALCHATEAYWSKSSNELSRVYSLEAIKRIVGNLEKVLDQPEDMKARNEIALGSLYAGLAFSNTRTTACHSISYPLTLNLGIDHGIAASLTLAKIMELNLETIIEKDQLFEAFGVNQCREVQQFIERIYECSGFTSSLKDVNVNPKIIESIAESTFTKGRMDNNPINLTKEDVVSVLMSIFNSKGREIK</sequence>
<name>A0A9X6WMI2_BACTU</name>
<evidence type="ECO:0000259" key="2">
    <source>
        <dbReference type="Pfam" id="PF00465"/>
    </source>
</evidence>
<dbReference type="SUPFAM" id="SSF56796">
    <property type="entry name" value="Dehydroquinate synthase-like"/>
    <property type="match status" value="1"/>
</dbReference>